<dbReference type="EMBL" id="JADBEM010000001">
    <property type="protein sequence ID" value="MBE1605470.1"/>
    <property type="molecule type" value="Genomic_DNA"/>
</dbReference>
<name>A0A927MYF5_9ACTN</name>
<evidence type="ECO:0000313" key="2">
    <source>
        <dbReference type="Proteomes" id="UP000638648"/>
    </source>
</evidence>
<dbReference type="AlphaFoldDB" id="A0A927MYF5"/>
<proteinExistence type="predicted"/>
<dbReference type="RefSeq" id="WP_192749808.1">
    <property type="nucleotide sequence ID" value="NZ_BAABJL010000006.1"/>
</dbReference>
<organism evidence="1 2">
    <name type="scientific">Actinopolymorpha pittospori</name>
    <dbReference type="NCBI Taxonomy" id="648752"/>
    <lineage>
        <taxon>Bacteria</taxon>
        <taxon>Bacillati</taxon>
        <taxon>Actinomycetota</taxon>
        <taxon>Actinomycetes</taxon>
        <taxon>Propionibacteriales</taxon>
        <taxon>Actinopolymorphaceae</taxon>
        <taxon>Actinopolymorpha</taxon>
    </lineage>
</organism>
<evidence type="ECO:0000313" key="1">
    <source>
        <dbReference type="EMBL" id="MBE1605470.1"/>
    </source>
</evidence>
<accession>A0A927MYF5</accession>
<dbReference type="Gene3D" id="3.40.50.300">
    <property type="entry name" value="P-loop containing nucleotide triphosphate hydrolases"/>
    <property type="match status" value="1"/>
</dbReference>
<keyword evidence="1" id="KW-0418">Kinase</keyword>
<comment type="caution">
    <text evidence="1">The sequence shown here is derived from an EMBL/GenBank/DDBJ whole genome shotgun (WGS) entry which is preliminary data.</text>
</comment>
<gene>
    <name evidence="1" type="ORF">HEB94_002318</name>
</gene>
<reference evidence="1" key="1">
    <citation type="submission" date="2020-10" db="EMBL/GenBank/DDBJ databases">
        <title>Sequencing the genomes of 1000 actinobacteria strains.</title>
        <authorList>
            <person name="Klenk H.-P."/>
        </authorList>
    </citation>
    <scope>NUCLEOTIDE SEQUENCE</scope>
    <source>
        <strain evidence="1">DSM 45354</strain>
    </source>
</reference>
<dbReference type="Proteomes" id="UP000638648">
    <property type="component" value="Unassembled WGS sequence"/>
</dbReference>
<dbReference type="GO" id="GO:0016301">
    <property type="term" value="F:kinase activity"/>
    <property type="evidence" value="ECO:0007669"/>
    <property type="project" value="UniProtKB-KW"/>
</dbReference>
<dbReference type="SUPFAM" id="SSF52540">
    <property type="entry name" value="P-loop containing nucleoside triphosphate hydrolases"/>
    <property type="match status" value="1"/>
</dbReference>
<dbReference type="InterPro" id="IPR027417">
    <property type="entry name" value="P-loop_NTPase"/>
</dbReference>
<keyword evidence="1" id="KW-0808">Transferase</keyword>
<protein>
    <submittedName>
        <fullName evidence="1">Cytidylate kinase</fullName>
    </submittedName>
</protein>
<keyword evidence="2" id="KW-1185">Reference proteome</keyword>
<sequence>MELPNVLWIGAPPGAGKTTVARLLARRHGLRWYSSDTKTWEHRDRALAAGVTLPDRGPGSAHYDRRPMMIDDLRSLPASPLIVADGPLTPGMVESRPDITRQAVWLVPSKEVQHTRLRIRHPEGVPPAYLQSWESMVRKFEESGITGIRVDHLTVAETLREVERVFAVHLGRGPTAGSLEERRALIRHGNQALLAQYLSPSARPLSTVDPGERVRTFDCECAEVSCDALIDLRVSEAAAAVASAPPTILAPGHGN</sequence>